<evidence type="ECO:0000313" key="3">
    <source>
        <dbReference type="EMBL" id="CAD8765143.1"/>
    </source>
</evidence>
<feature type="region of interest" description="Disordered" evidence="1">
    <location>
        <begin position="240"/>
        <end position="273"/>
    </location>
</feature>
<sequence length="291" mass="31786">MREIKSKKGKRSASFPEFERVDDPEITLPGNGESRWIGLIPFLSPSSPSSPSLSPTPSKSLLSTQRPSELSVPSSSFRTAVGFAALYIFLGHALWPKKALDLFMRSIASMTNAVSNTISKHTEYPTPAPPFCTISPLMLQNEAYAVVMLTAVAHSLAVDFLGSPVGDFTRPIAAWIHKALMVPMASAPIQISWPGVLRRGGVRTGEGRRGGGRRVDGRGEEMEREKMKIKEVTRKEMERKEVKSIPAVTDSHSNITGKNKRISNDTNPNIGMIFKGPSATLTVTREGKKKV</sequence>
<organism evidence="3">
    <name type="scientific">Polytomella parva</name>
    <dbReference type="NCBI Taxonomy" id="51329"/>
    <lineage>
        <taxon>Eukaryota</taxon>
        <taxon>Viridiplantae</taxon>
        <taxon>Chlorophyta</taxon>
        <taxon>core chlorophytes</taxon>
        <taxon>Chlorophyceae</taxon>
        <taxon>CS clade</taxon>
        <taxon>Chlamydomonadales</taxon>
        <taxon>Chlamydomonadaceae</taxon>
        <taxon>Polytomella</taxon>
    </lineage>
</organism>
<name>A0A7S0UQ07_9CHLO</name>
<protein>
    <submittedName>
        <fullName evidence="3">Uncharacterized protein</fullName>
    </submittedName>
</protein>
<feature type="compositionally biased region" description="Low complexity" evidence="1">
    <location>
        <begin position="48"/>
        <end position="63"/>
    </location>
</feature>
<keyword evidence="2" id="KW-0812">Transmembrane</keyword>
<dbReference type="AlphaFoldDB" id="A0A7S0UQ07"/>
<feature type="transmembrane region" description="Helical" evidence="2">
    <location>
        <begin position="76"/>
        <end position="95"/>
    </location>
</feature>
<keyword evidence="2" id="KW-1133">Transmembrane helix</keyword>
<dbReference type="EMBL" id="HBFM01002657">
    <property type="protein sequence ID" value="CAD8765143.1"/>
    <property type="molecule type" value="Transcribed_RNA"/>
</dbReference>
<evidence type="ECO:0000256" key="2">
    <source>
        <dbReference type="SAM" id="Phobius"/>
    </source>
</evidence>
<feature type="region of interest" description="Disordered" evidence="1">
    <location>
        <begin position="1"/>
        <end position="32"/>
    </location>
</feature>
<proteinExistence type="predicted"/>
<feature type="compositionally biased region" description="Basic and acidic residues" evidence="1">
    <location>
        <begin position="205"/>
        <end position="225"/>
    </location>
</feature>
<reference evidence="3" key="1">
    <citation type="submission" date="2021-01" db="EMBL/GenBank/DDBJ databases">
        <authorList>
            <person name="Corre E."/>
            <person name="Pelletier E."/>
            <person name="Niang G."/>
            <person name="Scheremetjew M."/>
            <person name="Finn R."/>
            <person name="Kale V."/>
            <person name="Holt S."/>
            <person name="Cochrane G."/>
            <person name="Meng A."/>
            <person name="Brown T."/>
            <person name="Cohen L."/>
        </authorList>
    </citation>
    <scope>NUCLEOTIDE SEQUENCE</scope>
    <source>
        <strain evidence="3">SAG 63-3</strain>
    </source>
</reference>
<accession>A0A7S0UQ07</accession>
<feature type="region of interest" description="Disordered" evidence="1">
    <location>
        <begin position="48"/>
        <end position="72"/>
    </location>
</feature>
<feature type="region of interest" description="Disordered" evidence="1">
    <location>
        <begin position="202"/>
        <end position="225"/>
    </location>
</feature>
<keyword evidence="2" id="KW-0472">Membrane</keyword>
<gene>
    <name evidence="3" type="ORF">PPAR00522_LOCUS1528</name>
</gene>
<evidence type="ECO:0000256" key="1">
    <source>
        <dbReference type="SAM" id="MobiDB-lite"/>
    </source>
</evidence>